<feature type="non-terminal residue" evidence="8">
    <location>
        <position position="1"/>
    </location>
</feature>
<comment type="catalytic activity">
    <reaction evidence="2">
        <text>L-threonine + NAD(+) = (2S)-2-amino-3-oxobutanoate + NADH + H(+)</text>
        <dbReference type="Rhea" id="RHEA:13161"/>
        <dbReference type="ChEBI" id="CHEBI:15378"/>
        <dbReference type="ChEBI" id="CHEBI:57540"/>
        <dbReference type="ChEBI" id="CHEBI:57926"/>
        <dbReference type="ChEBI" id="CHEBI:57945"/>
        <dbReference type="ChEBI" id="CHEBI:78948"/>
        <dbReference type="EC" id="1.1.1.103"/>
    </reaction>
</comment>
<comment type="caution">
    <text evidence="8">The sequence shown here is derived from an EMBL/GenBank/DDBJ whole genome shotgun (WGS) entry which is preliminary data.</text>
</comment>
<comment type="pathway">
    <text evidence="4">Amino-acid degradation; L-threonine degradation via oxydo-reductase pathway; glycine from L-threonine: step 1/2.</text>
</comment>
<dbReference type="GO" id="GO:0008743">
    <property type="term" value="F:L-threonine 3-dehydrogenase activity"/>
    <property type="evidence" value="ECO:0007669"/>
    <property type="project" value="UniProtKB-EC"/>
</dbReference>
<dbReference type="STRING" id="6337.A0A0V0XIY8"/>
<evidence type="ECO:0000313" key="9">
    <source>
        <dbReference type="Proteomes" id="UP000054815"/>
    </source>
</evidence>
<evidence type="ECO:0000256" key="5">
    <source>
        <dbReference type="ARBA" id="ARBA00066604"/>
    </source>
</evidence>
<dbReference type="FunFam" id="3.40.50.720:FF:000077">
    <property type="entry name" value="L-threonine 3-dehydrogenase, mitochondrial"/>
    <property type="match status" value="1"/>
</dbReference>
<dbReference type="Pfam" id="PF01370">
    <property type="entry name" value="Epimerase"/>
    <property type="match status" value="1"/>
</dbReference>
<evidence type="ECO:0000256" key="2">
    <source>
        <dbReference type="ARBA" id="ARBA00050613"/>
    </source>
</evidence>
<dbReference type="PANTHER" id="PTHR42687">
    <property type="entry name" value="L-THREONINE 3-DEHYDROGENASE"/>
    <property type="match status" value="1"/>
</dbReference>
<dbReference type="SUPFAM" id="SSF51735">
    <property type="entry name" value="NAD(P)-binding Rossmann-fold domains"/>
    <property type="match status" value="1"/>
</dbReference>
<sequence>LICRTFIIQYKQLDLCLKYTQAHDTRTFFFDFLLSKFFSWVYIFNEKILLCEINESNSMNHSLKLCSSCEIKTEKKKSKFSAKDSLAKVWESYSELVGKENVIMSDIVKPPKTMRDKLSPYTYLDITDLSLLKSIVVNYEIDQIIHFSSLLSHVAESNMQKAMDINVQGLANVLEVARIFNAMLFVPSTIGAFGSTTPKVNTPDLTIQRPNTIYGVSKVYAELLGEYYHTRFGLDFRCLRLPGIISADTTPGGGTTDYAVQIFHDAIEKGQYQCYLRADTRLPMMYIDDCLQSIVKFINVPDKKLRTPTYNISAMSFTPSEIAEAIRKYIPHFKIEYKICPLRQSIADSWPESLDDSLARADWKWSHQYDLNSMTKEMFKLLISPNDKT</sequence>
<comment type="similarity">
    <text evidence="1">Belongs to the NAD(P)-dependent epimerase/dehydratase family.</text>
</comment>
<evidence type="ECO:0000256" key="6">
    <source>
        <dbReference type="ARBA" id="ARBA00069940"/>
    </source>
</evidence>
<organism evidence="8 9">
    <name type="scientific">Trichinella pseudospiralis</name>
    <name type="common">Parasitic roundworm</name>
    <dbReference type="NCBI Taxonomy" id="6337"/>
    <lineage>
        <taxon>Eukaryota</taxon>
        <taxon>Metazoa</taxon>
        <taxon>Ecdysozoa</taxon>
        <taxon>Nematoda</taxon>
        <taxon>Enoplea</taxon>
        <taxon>Dorylaimia</taxon>
        <taxon>Trichinellida</taxon>
        <taxon>Trichinellidae</taxon>
        <taxon>Trichinella</taxon>
    </lineage>
</organism>
<dbReference type="EMBL" id="JYDU01000259">
    <property type="protein sequence ID" value="KRX87952.1"/>
    <property type="molecule type" value="Genomic_DNA"/>
</dbReference>
<evidence type="ECO:0000256" key="4">
    <source>
        <dbReference type="ARBA" id="ARBA00060557"/>
    </source>
</evidence>
<evidence type="ECO:0000259" key="7">
    <source>
        <dbReference type="Pfam" id="PF01370"/>
    </source>
</evidence>
<evidence type="ECO:0000313" key="8">
    <source>
        <dbReference type="EMBL" id="KRX87952.1"/>
    </source>
</evidence>
<proteinExistence type="inferred from homology"/>
<feature type="domain" description="NAD-dependent epimerase/dehydratase" evidence="7">
    <location>
        <begin position="118"/>
        <end position="312"/>
    </location>
</feature>
<dbReference type="InterPro" id="IPR001509">
    <property type="entry name" value="Epimerase_deHydtase"/>
</dbReference>
<protein>
    <recommendedName>
        <fullName evidence="6">L-threonine 3-dehydrogenase, mitochondrial</fullName>
        <ecNumber evidence="5">1.1.1.103</ecNumber>
    </recommendedName>
</protein>
<dbReference type="EC" id="1.1.1.103" evidence="5"/>
<comment type="function">
    <text evidence="3">Catalyzes the NAD(+)-dependent oxidation of L-threonine to 2-amino-3-ketobutyrate, mediating L-threonine catabolism.</text>
</comment>
<evidence type="ECO:0000256" key="3">
    <source>
        <dbReference type="ARBA" id="ARBA00059023"/>
    </source>
</evidence>
<accession>A0A0V0XIY8</accession>
<dbReference type="InterPro" id="IPR051225">
    <property type="entry name" value="NAD(P)_epim/dehydratase"/>
</dbReference>
<dbReference type="Proteomes" id="UP000054815">
    <property type="component" value="Unassembled WGS sequence"/>
</dbReference>
<evidence type="ECO:0000256" key="1">
    <source>
        <dbReference type="ARBA" id="ARBA00007637"/>
    </source>
</evidence>
<dbReference type="InterPro" id="IPR036291">
    <property type="entry name" value="NAD(P)-bd_dom_sf"/>
</dbReference>
<dbReference type="Gene3D" id="3.40.50.720">
    <property type="entry name" value="NAD(P)-binding Rossmann-like Domain"/>
    <property type="match status" value="1"/>
</dbReference>
<gene>
    <name evidence="8" type="primary">Tdh</name>
    <name evidence="8" type="ORF">T4E_5142</name>
</gene>
<name>A0A0V0XIY8_TRIPS</name>
<dbReference type="GO" id="GO:0006567">
    <property type="term" value="P:L-threonine catabolic process"/>
    <property type="evidence" value="ECO:0007669"/>
    <property type="project" value="TreeGrafter"/>
</dbReference>
<dbReference type="AlphaFoldDB" id="A0A0V0XIY8"/>
<dbReference type="PANTHER" id="PTHR42687:SF1">
    <property type="entry name" value="L-THREONINE 3-DEHYDROGENASE, MITOCHONDRIAL"/>
    <property type="match status" value="1"/>
</dbReference>
<reference evidence="8 9" key="1">
    <citation type="submission" date="2015-01" db="EMBL/GenBank/DDBJ databases">
        <title>Evolution of Trichinella species and genotypes.</title>
        <authorList>
            <person name="Korhonen P.K."/>
            <person name="Edoardo P."/>
            <person name="Giuseppe L.R."/>
            <person name="Gasser R.B."/>
        </authorList>
    </citation>
    <scope>NUCLEOTIDE SEQUENCE [LARGE SCALE GENOMIC DNA]</scope>
    <source>
        <strain evidence="8">ISS141</strain>
    </source>
</reference>